<dbReference type="OrthoDB" id="26401at2759"/>
<dbReference type="PANTHER" id="PTHR12827">
    <property type="entry name" value="MEIOTIC CHECKPOINT REGULATOR TSG24 FAMILY MEMBER"/>
    <property type="match status" value="1"/>
</dbReference>
<evidence type="ECO:0000256" key="6">
    <source>
        <dbReference type="SAM" id="MobiDB-lite"/>
    </source>
</evidence>
<dbReference type="EMBL" id="OU892284">
    <property type="protein sequence ID" value="CAG9772745.1"/>
    <property type="molecule type" value="Genomic_DNA"/>
</dbReference>
<sequence>MIAASDPQEFIPRGRQQVARHPGPLEPIFKNKDFDDYLQSGLEKVSLSEDITSEFWTLRIAPKDEFSSSLDNEKDASPKSTQNRSYAPSSGSKDHVTEYSEYFEDSISFKTSEGSMQKKPFGKRLSDASVRFPSKRFSWGTNEKKNETRRSSGEFNKTKPFSPNSDQSYLNCKIDPGFMEDELYVKGHTAVWSRGLLNSINDQDNGRKVISCYTVPLPIKQAIWSTFYSERPMFEPSLVDVYNKVDEASGTPTSAICLIDSHNIRVFINKGENFVISIPFQIEKVWNTKFGILIEKSVEGLIQEKYSEEGGTLFSLNYPLDDICPVAISHNSTITRLSRTNYKVLYTNNNPSICMVFDTLTKEHSVYKIRKVRCDEKDYGDDNHGSHSAAFNSNKLKNRLSMWENLMTSGHIVTPSPIGTNKTASEKMSHLHHKSRSLSSMAAMSRCQSPATTDVDNSPWITPMSKKDNMSRNFLQNNDNMSAKSFFNCSKSMSHLRSNPYICLEYLWTDTYSVQDTITGLPASTVFLTEDIIGQWYLCYVLPSRFQLSIVKIDFSGPNIAFGLLTSISAKDAINVPHLHMLAILEHSGNVTLYSGLTMVGKLHIGGTLLQHTPSPLDRRHMSSPFPRRSSLLPLSQQEPKFDEHLYSPVLPSYPHQKVHIMPPRLNPTPLQYGFLGRAEKKSVPVGLMDSLKNRLTLKYSDGSFYRITLPIISSSSLVEHSLVALRQCLPRDAALVLVCRWYSTRNAIGTEDSDAKHEWEMFMGLLFELFGYEDEEVFDKSEVPDVKRPKPTPSSTDEDWFNMLNNVSKDVVDGLTELVHLPLSIGSYLKKPLKNDPKVTVNPKGVLFPYIRYIHFTLHLLYEDFKLNTLYTDSLLLLAKLLSKLSNDLALKEYAIHYWKDFPKEMSIGGPKIKESLFKTVNIWPGLSEKPVSIMEHIYRLLKGETILPYPYFANVNVRSRDIVQLVGVLSQANRTCPEEVFLESFTKDVSETPEQVLQHKSIIMNGTTMEQVILVMVDMKIDTGYIETLPTGLYFLIYNALWKCRENPPSDWPSEAYHLLYRNDLVAQAHKIEMEKDKLFQEKMNICFQLQETMPNTKQEIADLDGMEDIDSSLTKMIFSDDTRVMEARKMLTSSKPVTIALTQRPDVSDHDFIEEQEKHLYGICIRTMSLPVGRGMMTLRTATPIITEPLAAPVLCLTGKALPRGNTVELNHIDTPSNMDLWPLFHNGVANGLRVTPDAQNIDNTWIIFNKPKSGAEPQMEHAGFLMALGLNGHLKNLAVINTFEYIGRAHEMTSVGMLLGLSAAFRGTCHQHLTKILAIHVEALLPPTSMELDVFQNLQVTGLLGVGLLYQRSAHRHMAEVLLSEIGRPPGPEMENSVDRESYSLAAGLGLGLVMLKYGNQSTGMSDLNVPDTLLYYMVGGNKRPLTGSQRDKYKTPSFQIREGSSVNLDVTAPGATLALGLMYLGTGNKAVSDWMAPPETQYLLDFVRPDFLMLRILCRSLILWDSIEPTKEWVVRQVPATILPHCLVTPTNEADIDYEAMNQAYCNIITGACFALGLKFAGSADPEAFETLLIFCNMFTSLTGKSIAELAGKATIETCLNVLLISASMVMAGTGNLEIMRLIRHLRCRVGIPNSAIVTYGSHLAIHMALGLLFLGGGRYTLSNSPASVAALICAFYPKFPTHSNDNRYHLQAFRHLYVLAVEPRLIIPKEVIYDDICYAKLRVVKLNGAETSIKAPGLIPDINLLTKVAVDDARYWPVVFERGRNWDSLTKILSTTGCIEVKQRAGCLSYITDKFGYHSELARTLTHSRVVPWDPPYLSITNFTSDDAIKGFCESVLNLDRTKANHYEQRFIQMLTRAIYDAVVKDKLMMIIIMVSLIKLVLALQSQPSTLVIWQLKIIMEQVLMKSSASQNLLSKETVLAFQQEITSILESHEEHLKLNLKNFIVGKEFDANLPMLASYVTFFDIPSSATNLDGKNDALELLMIFKSEFSSLDVSKLLKIFE</sequence>
<keyword evidence="4" id="KW-0498">Mitosis</keyword>
<gene>
    <name evidence="11" type="ORF">CEUTPL_LOCUS13150</name>
</gene>
<dbReference type="GO" id="GO:0005680">
    <property type="term" value="C:anaphase-promoting complex"/>
    <property type="evidence" value="ECO:0007669"/>
    <property type="project" value="InterPro"/>
</dbReference>
<name>A0A9N9MW87_9CUCU</name>
<evidence type="ECO:0000256" key="4">
    <source>
        <dbReference type="ARBA" id="ARBA00022776"/>
    </source>
</evidence>
<dbReference type="GO" id="GO:0051301">
    <property type="term" value="P:cell division"/>
    <property type="evidence" value="ECO:0007669"/>
    <property type="project" value="UniProtKB-KW"/>
</dbReference>
<dbReference type="Proteomes" id="UP001152799">
    <property type="component" value="Chromosome 8"/>
</dbReference>
<evidence type="ECO:0000259" key="10">
    <source>
        <dbReference type="Pfam" id="PF21282"/>
    </source>
</evidence>
<keyword evidence="3" id="KW-0677">Repeat</keyword>
<feature type="domain" description="Anaphase-promoting complex subunit 1 beta-sandwich" evidence="10">
    <location>
        <begin position="1710"/>
        <end position="1790"/>
    </location>
</feature>
<dbReference type="Pfam" id="PF18122">
    <property type="entry name" value="APC1_C"/>
    <property type="match status" value="1"/>
</dbReference>
<organism evidence="11 12">
    <name type="scientific">Ceutorhynchus assimilis</name>
    <name type="common">cabbage seed weevil</name>
    <dbReference type="NCBI Taxonomy" id="467358"/>
    <lineage>
        <taxon>Eukaryota</taxon>
        <taxon>Metazoa</taxon>
        <taxon>Ecdysozoa</taxon>
        <taxon>Arthropoda</taxon>
        <taxon>Hexapoda</taxon>
        <taxon>Insecta</taxon>
        <taxon>Pterygota</taxon>
        <taxon>Neoptera</taxon>
        <taxon>Endopterygota</taxon>
        <taxon>Coleoptera</taxon>
        <taxon>Polyphaga</taxon>
        <taxon>Cucujiformia</taxon>
        <taxon>Curculionidae</taxon>
        <taxon>Ceutorhynchinae</taxon>
        <taxon>Ceutorhynchus</taxon>
    </lineage>
</organism>
<feature type="compositionally biased region" description="Polar residues" evidence="6">
    <location>
        <begin position="78"/>
        <end position="91"/>
    </location>
</feature>
<feature type="domain" description="Anaphase-promoting complex subunit 1 N-terminal" evidence="7">
    <location>
        <begin position="177"/>
        <end position="299"/>
    </location>
</feature>
<feature type="region of interest" description="Disordered" evidence="6">
    <location>
        <begin position="141"/>
        <end position="162"/>
    </location>
</feature>
<keyword evidence="2" id="KW-0132">Cell division</keyword>
<feature type="region of interest" description="Disordered" evidence="6">
    <location>
        <begin position="1"/>
        <end position="27"/>
    </location>
</feature>
<feature type="domain" description="Anaphase-promoting complex subunit 1 middle" evidence="9">
    <location>
        <begin position="784"/>
        <end position="1067"/>
    </location>
</feature>
<keyword evidence="5" id="KW-0131">Cell cycle</keyword>
<keyword evidence="12" id="KW-1185">Reference proteome</keyword>
<dbReference type="InterPro" id="IPR049255">
    <property type="entry name" value="Apc1_N"/>
</dbReference>
<evidence type="ECO:0000259" key="7">
    <source>
        <dbReference type="Pfam" id="PF12859"/>
    </source>
</evidence>
<evidence type="ECO:0000313" key="12">
    <source>
        <dbReference type="Proteomes" id="UP001152799"/>
    </source>
</evidence>
<evidence type="ECO:0000313" key="11">
    <source>
        <dbReference type="EMBL" id="CAG9772745.1"/>
    </source>
</evidence>
<dbReference type="InterPro" id="IPR048971">
    <property type="entry name" value="Apc1_3rd"/>
</dbReference>
<dbReference type="Gene3D" id="1.25.10.10">
    <property type="entry name" value="Leucine-rich Repeat Variant"/>
    <property type="match status" value="2"/>
</dbReference>
<dbReference type="InterPro" id="IPR011989">
    <property type="entry name" value="ARM-like"/>
</dbReference>
<dbReference type="GO" id="GO:0007091">
    <property type="term" value="P:metaphase/anaphase transition of mitotic cell cycle"/>
    <property type="evidence" value="ECO:0007669"/>
    <property type="project" value="TreeGrafter"/>
</dbReference>
<dbReference type="InterPro" id="IPR046794">
    <property type="entry name" value="Apc1_MidN"/>
</dbReference>
<dbReference type="Pfam" id="PF12859">
    <property type="entry name" value="ANAPC1"/>
    <property type="match status" value="1"/>
</dbReference>
<dbReference type="InterPro" id="IPR024990">
    <property type="entry name" value="Apc1"/>
</dbReference>
<feature type="compositionally biased region" description="Polar residues" evidence="6">
    <location>
        <begin position="153"/>
        <end position="162"/>
    </location>
</feature>
<dbReference type="Pfam" id="PF21282">
    <property type="entry name" value="APC1_3rd"/>
    <property type="match status" value="1"/>
</dbReference>
<dbReference type="FunFam" id="1.25.10.10:FF:000747">
    <property type="entry name" value="Shattered"/>
    <property type="match status" value="1"/>
</dbReference>
<evidence type="ECO:0000259" key="9">
    <source>
        <dbReference type="Pfam" id="PF20518"/>
    </source>
</evidence>
<proteinExistence type="inferred from homology"/>
<dbReference type="GO" id="GO:0031145">
    <property type="term" value="P:anaphase-promoting complex-dependent catabolic process"/>
    <property type="evidence" value="ECO:0007669"/>
    <property type="project" value="TreeGrafter"/>
</dbReference>
<dbReference type="PANTHER" id="PTHR12827:SF3">
    <property type="entry name" value="ANAPHASE-PROMOTING COMPLEX SUBUNIT 1"/>
    <property type="match status" value="1"/>
</dbReference>
<evidence type="ECO:0008006" key="13">
    <source>
        <dbReference type="Google" id="ProtNLM"/>
    </source>
</evidence>
<accession>A0A9N9MW87</accession>
<dbReference type="GO" id="GO:0060090">
    <property type="term" value="F:molecular adaptor activity"/>
    <property type="evidence" value="ECO:0007669"/>
    <property type="project" value="TreeGrafter"/>
</dbReference>
<feature type="domain" description="Anaphase-promoting complex subunit 1 C-terminal" evidence="8">
    <location>
        <begin position="1826"/>
        <end position="1973"/>
    </location>
</feature>
<evidence type="ECO:0000256" key="2">
    <source>
        <dbReference type="ARBA" id="ARBA00022618"/>
    </source>
</evidence>
<evidence type="ECO:0000256" key="5">
    <source>
        <dbReference type="ARBA" id="ARBA00023306"/>
    </source>
</evidence>
<feature type="region of interest" description="Disordered" evidence="6">
    <location>
        <begin position="67"/>
        <end position="94"/>
    </location>
</feature>
<evidence type="ECO:0000259" key="8">
    <source>
        <dbReference type="Pfam" id="PF18122"/>
    </source>
</evidence>
<feature type="compositionally biased region" description="Basic and acidic residues" evidence="6">
    <location>
        <begin position="67"/>
        <end position="77"/>
    </location>
</feature>
<comment type="similarity">
    <text evidence="1">Belongs to the APC1 family.</text>
</comment>
<reference evidence="11" key="1">
    <citation type="submission" date="2022-01" db="EMBL/GenBank/DDBJ databases">
        <authorList>
            <person name="King R."/>
        </authorList>
    </citation>
    <scope>NUCLEOTIDE SEQUENCE</scope>
</reference>
<feature type="compositionally biased region" description="Basic and acidic residues" evidence="6">
    <location>
        <begin position="142"/>
        <end position="152"/>
    </location>
</feature>
<protein>
    <recommendedName>
        <fullName evidence="13">Anaphase-promoting complex subunit 1</fullName>
    </recommendedName>
</protein>
<evidence type="ECO:0000256" key="3">
    <source>
        <dbReference type="ARBA" id="ARBA00022737"/>
    </source>
</evidence>
<dbReference type="Pfam" id="PF20518">
    <property type="entry name" value="Apc1_MidN"/>
    <property type="match status" value="1"/>
</dbReference>
<dbReference type="InterPro" id="IPR041221">
    <property type="entry name" value="APC1_C"/>
</dbReference>
<dbReference type="GO" id="GO:0070979">
    <property type="term" value="P:protein K11-linked ubiquitination"/>
    <property type="evidence" value="ECO:0007669"/>
    <property type="project" value="TreeGrafter"/>
</dbReference>
<evidence type="ECO:0000256" key="1">
    <source>
        <dbReference type="ARBA" id="ARBA00010547"/>
    </source>
</evidence>